<dbReference type="EMBL" id="JAKLUA010000009">
    <property type="protein sequence ID" value="MCG2670299.1"/>
    <property type="molecule type" value="Genomic_DNA"/>
</dbReference>
<protein>
    <recommendedName>
        <fullName evidence="6">Serine protease</fullName>
        <ecNumber evidence="6">3.4.21.-</ecNumber>
    </recommendedName>
</protein>
<name>A0A9X1RBZ3_9BRAD</name>
<dbReference type="PRINTS" id="PR00839">
    <property type="entry name" value="V8PROTEASE"/>
</dbReference>
<dbReference type="GO" id="GO:0006508">
    <property type="term" value="P:proteolysis"/>
    <property type="evidence" value="ECO:0007669"/>
    <property type="project" value="UniProtKB-KW"/>
</dbReference>
<accession>A0A9X1RBZ3</accession>
<comment type="subcellular location">
    <subcellularLocation>
        <location evidence="1">Secreted</location>
    </subcellularLocation>
</comment>
<keyword evidence="3 6" id="KW-0378">Hydrolase</keyword>
<dbReference type="GO" id="GO:0005576">
    <property type="term" value="C:extracellular region"/>
    <property type="evidence" value="ECO:0007669"/>
    <property type="project" value="UniProtKB-SubCell"/>
</dbReference>
<gene>
    <name evidence="8" type="ORF">L6637_25350</name>
    <name evidence="7" type="ORF">L6654_16675</name>
</gene>
<feature type="active site" description="Charge relay system" evidence="5">
    <location>
        <position position="97"/>
    </location>
</feature>
<dbReference type="Proteomes" id="UP001139054">
    <property type="component" value="Unassembled WGS sequence"/>
</dbReference>
<dbReference type="Pfam" id="PF13365">
    <property type="entry name" value="Trypsin_2"/>
    <property type="match status" value="1"/>
</dbReference>
<evidence type="ECO:0000313" key="8">
    <source>
        <dbReference type="EMBL" id="MCG2670299.1"/>
    </source>
</evidence>
<evidence type="ECO:0000256" key="3">
    <source>
        <dbReference type="ARBA" id="ARBA00022801"/>
    </source>
</evidence>
<feature type="active site" description="Charge relay system" evidence="5">
    <location>
        <position position="172"/>
    </location>
</feature>
<dbReference type="RefSeq" id="WP_232995545.1">
    <property type="nucleotide sequence ID" value="NZ_JAKLTY010000009.1"/>
</dbReference>
<evidence type="ECO:0000256" key="2">
    <source>
        <dbReference type="ARBA" id="ARBA00022670"/>
    </source>
</evidence>
<reference evidence="7" key="1">
    <citation type="submission" date="2022-01" db="EMBL/GenBank/DDBJ databases">
        <title>Genome sequnece data of strain Bradyrhizobium sp. nov.</title>
        <authorList>
            <person name="Zhang J."/>
        </authorList>
    </citation>
    <scope>NUCLEOTIDE SEQUENCE</scope>
    <source>
        <strain evidence="8">WYCCWR 12774</strain>
        <strain evidence="7">WYCCWR 13023</strain>
    </source>
</reference>
<evidence type="ECO:0000313" key="10">
    <source>
        <dbReference type="Proteomes" id="UP001139054"/>
    </source>
</evidence>
<dbReference type="EMBL" id="JAKLTY010000009">
    <property type="protein sequence ID" value="MCG2628268.1"/>
    <property type="molecule type" value="Genomic_DNA"/>
</dbReference>
<dbReference type="GO" id="GO:0008236">
    <property type="term" value="F:serine-type peptidase activity"/>
    <property type="evidence" value="ECO:0007669"/>
    <property type="project" value="UniProtKB-KW"/>
</dbReference>
<keyword evidence="4 6" id="KW-0720">Serine protease</keyword>
<dbReference type="Proteomes" id="UP001139012">
    <property type="component" value="Unassembled WGS sequence"/>
</dbReference>
<dbReference type="Gene3D" id="2.40.10.120">
    <property type="match status" value="1"/>
</dbReference>
<comment type="caution">
    <text evidence="7">The sequence shown here is derived from an EMBL/GenBank/DDBJ whole genome shotgun (WGS) entry which is preliminary data.</text>
</comment>
<dbReference type="AlphaFoldDB" id="A0A9X1RBZ3"/>
<sequence length="388" mass="41651">MLFVISGQALADRAAVQIAARYNVRTVHVQFVGVMYNGKQEVGGGSGLLIGDNLVLTNSHVVGREENYKSFEVDARLGSRNANPIKVSAIHRDDANDLALLELAQPASNSGGASRCPMPVINESQQAPMGTQLYLLGYPLDLDLSISSGLISNQTSPNGRWQTDTVMNVGNSGGPAFNEFGALLGIAVGGIVKWNDAQVNGVNFIIPATVIAASPLYKLIAAIPQPSVCWTKWVDTTISFENWSKLNSTHVQTQANQGVKIPEILAGALHTLLPEDRRLIVNVPLSQLVELKQIERSYTVDKTKDDHPVVFAEHSADYAETFPAEPGYRITGCSWHVETANGAGNIACAINDGGAEARFTYKLTSGPAVDRYRGWLGATVNLSQVLAK</sequence>
<evidence type="ECO:0000256" key="1">
    <source>
        <dbReference type="ARBA" id="ARBA00004613"/>
    </source>
</evidence>
<dbReference type="EC" id="3.4.21.-" evidence="6"/>
<dbReference type="InterPro" id="IPR009003">
    <property type="entry name" value="Peptidase_S1_PA"/>
</dbReference>
<organism evidence="7 10">
    <name type="scientific">Bradyrhizobium zhengyangense</name>
    <dbReference type="NCBI Taxonomy" id="2911009"/>
    <lineage>
        <taxon>Bacteria</taxon>
        <taxon>Pseudomonadati</taxon>
        <taxon>Pseudomonadota</taxon>
        <taxon>Alphaproteobacteria</taxon>
        <taxon>Hyphomicrobiales</taxon>
        <taxon>Nitrobacteraceae</taxon>
        <taxon>Bradyrhizobium</taxon>
    </lineage>
</organism>
<keyword evidence="9" id="KW-1185">Reference proteome</keyword>
<evidence type="ECO:0000313" key="7">
    <source>
        <dbReference type="EMBL" id="MCG2628268.1"/>
    </source>
</evidence>
<dbReference type="InterPro" id="IPR008256">
    <property type="entry name" value="Peptidase_S1B"/>
</dbReference>
<dbReference type="SUPFAM" id="SSF50494">
    <property type="entry name" value="Trypsin-like serine proteases"/>
    <property type="match status" value="1"/>
</dbReference>
<dbReference type="PANTHER" id="PTHR43019:SF23">
    <property type="entry name" value="PROTEASE DO-LIKE 5, CHLOROPLASTIC"/>
    <property type="match status" value="1"/>
</dbReference>
<proteinExistence type="inferred from homology"/>
<evidence type="ECO:0000256" key="5">
    <source>
        <dbReference type="PIRSR" id="PIRSR608256-1"/>
    </source>
</evidence>
<evidence type="ECO:0000313" key="9">
    <source>
        <dbReference type="Proteomes" id="UP001139012"/>
    </source>
</evidence>
<feature type="active site" description="Charge relay system" evidence="5">
    <location>
        <position position="60"/>
    </location>
</feature>
<comment type="similarity">
    <text evidence="6">Belongs to the peptidase S1B family.</text>
</comment>
<evidence type="ECO:0000256" key="4">
    <source>
        <dbReference type="ARBA" id="ARBA00022825"/>
    </source>
</evidence>
<dbReference type="PANTHER" id="PTHR43019">
    <property type="entry name" value="SERINE ENDOPROTEASE DEGS"/>
    <property type="match status" value="1"/>
</dbReference>
<keyword evidence="2 6" id="KW-0645">Protease</keyword>
<evidence type="ECO:0000256" key="6">
    <source>
        <dbReference type="RuleBase" id="RU004296"/>
    </source>
</evidence>